<name>A0A8H5GIW5_9AGAR</name>
<dbReference type="AlphaFoldDB" id="A0A8H5GIW5"/>
<dbReference type="InterPro" id="IPR011992">
    <property type="entry name" value="EF-hand-dom_pair"/>
</dbReference>
<accession>A0A8H5GIW5</accession>
<evidence type="ECO:0000313" key="3">
    <source>
        <dbReference type="Proteomes" id="UP000559256"/>
    </source>
</evidence>
<feature type="compositionally biased region" description="Basic and acidic residues" evidence="1">
    <location>
        <begin position="102"/>
        <end position="116"/>
    </location>
</feature>
<dbReference type="SUPFAM" id="SSF47473">
    <property type="entry name" value="EF-hand"/>
    <property type="match status" value="1"/>
</dbReference>
<evidence type="ECO:0000256" key="1">
    <source>
        <dbReference type="SAM" id="MobiDB-lite"/>
    </source>
</evidence>
<dbReference type="EMBL" id="JAACJM010000026">
    <property type="protein sequence ID" value="KAF5365576.1"/>
    <property type="molecule type" value="Genomic_DNA"/>
</dbReference>
<sequence length="116" mass="13162">MTSTQLLDEEGAITVKFEECLKAIFAKYCTPKSTDGSLSKDAHLTDEGLDAFAKDTNGSPFSQETKDEILEFMDATEDGFLTFKGFLQVYQLQTENDEEETWKDLSRHGYDRSLEK</sequence>
<comment type="caution">
    <text evidence="2">The sequence shown here is derived from an EMBL/GenBank/DDBJ whole genome shotgun (WGS) entry which is preliminary data.</text>
</comment>
<evidence type="ECO:0008006" key="4">
    <source>
        <dbReference type="Google" id="ProtNLM"/>
    </source>
</evidence>
<dbReference type="Gene3D" id="1.10.238.10">
    <property type="entry name" value="EF-hand"/>
    <property type="match status" value="1"/>
</dbReference>
<keyword evidence="3" id="KW-1185">Reference proteome</keyword>
<protein>
    <recommendedName>
        <fullName evidence="4">EF-hand domain-containing protein</fullName>
    </recommendedName>
</protein>
<feature type="region of interest" description="Disordered" evidence="1">
    <location>
        <begin position="95"/>
        <end position="116"/>
    </location>
</feature>
<reference evidence="2 3" key="1">
    <citation type="journal article" date="2020" name="ISME J.">
        <title>Uncovering the hidden diversity of litter-decomposition mechanisms in mushroom-forming fungi.</title>
        <authorList>
            <person name="Floudas D."/>
            <person name="Bentzer J."/>
            <person name="Ahren D."/>
            <person name="Johansson T."/>
            <person name="Persson P."/>
            <person name="Tunlid A."/>
        </authorList>
    </citation>
    <scope>NUCLEOTIDE SEQUENCE [LARGE SCALE GENOMIC DNA]</scope>
    <source>
        <strain evidence="2 3">CBS 291.85</strain>
    </source>
</reference>
<dbReference type="Proteomes" id="UP000559256">
    <property type="component" value="Unassembled WGS sequence"/>
</dbReference>
<organism evidence="2 3">
    <name type="scientific">Tetrapyrgos nigripes</name>
    <dbReference type="NCBI Taxonomy" id="182062"/>
    <lineage>
        <taxon>Eukaryota</taxon>
        <taxon>Fungi</taxon>
        <taxon>Dikarya</taxon>
        <taxon>Basidiomycota</taxon>
        <taxon>Agaricomycotina</taxon>
        <taxon>Agaricomycetes</taxon>
        <taxon>Agaricomycetidae</taxon>
        <taxon>Agaricales</taxon>
        <taxon>Marasmiineae</taxon>
        <taxon>Marasmiaceae</taxon>
        <taxon>Tetrapyrgos</taxon>
    </lineage>
</organism>
<evidence type="ECO:0000313" key="2">
    <source>
        <dbReference type="EMBL" id="KAF5365576.1"/>
    </source>
</evidence>
<proteinExistence type="predicted"/>
<dbReference type="OrthoDB" id="26525at2759"/>
<gene>
    <name evidence="2" type="ORF">D9758_003225</name>
</gene>